<evidence type="ECO:0000256" key="1">
    <source>
        <dbReference type="SAM" id="MobiDB-lite"/>
    </source>
</evidence>
<keyword evidence="3" id="KW-1185">Reference proteome</keyword>
<evidence type="ECO:0000313" key="2">
    <source>
        <dbReference type="Ensembl" id="ENSNPEP00000013211.1"/>
    </source>
</evidence>
<feature type="region of interest" description="Disordered" evidence="1">
    <location>
        <begin position="1"/>
        <end position="72"/>
    </location>
</feature>
<dbReference type="Proteomes" id="UP000694420">
    <property type="component" value="Unplaced"/>
</dbReference>
<name>A0A8C6ZHR1_NOTPE</name>
<organism evidence="2 3">
    <name type="scientific">Nothoprocta perdicaria</name>
    <name type="common">Chilean tinamou</name>
    <name type="synonym">Crypturus perdicarius</name>
    <dbReference type="NCBI Taxonomy" id="30464"/>
    <lineage>
        <taxon>Eukaryota</taxon>
        <taxon>Metazoa</taxon>
        <taxon>Chordata</taxon>
        <taxon>Craniata</taxon>
        <taxon>Vertebrata</taxon>
        <taxon>Euteleostomi</taxon>
        <taxon>Archelosauria</taxon>
        <taxon>Archosauria</taxon>
        <taxon>Dinosauria</taxon>
        <taxon>Saurischia</taxon>
        <taxon>Theropoda</taxon>
        <taxon>Coelurosauria</taxon>
        <taxon>Aves</taxon>
        <taxon>Palaeognathae</taxon>
        <taxon>Tinamiformes</taxon>
        <taxon>Tinamidae</taxon>
        <taxon>Nothoprocta</taxon>
    </lineage>
</organism>
<dbReference type="AlphaFoldDB" id="A0A8C6ZHR1"/>
<sequence length="172" mass="18976">SPAQTGPAQAALPGPGTAARDPRPPTPAPSAGASPARAQGCSPGGTGASGGSELVWRRSPAGTETREPRWEMPRGRSPVWMRRCWMRWALWRKLSPQSAQGRSPVWKRRCCMRWELTGFSPVCTRWCRVSAELTLKLFPQWPHSKGFSPVCTRWCCTSCELPAKLFPHSAHL</sequence>
<evidence type="ECO:0000313" key="3">
    <source>
        <dbReference type="Proteomes" id="UP000694420"/>
    </source>
</evidence>
<reference evidence="2" key="1">
    <citation type="submission" date="2025-08" db="UniProtKB">
        <authorList>
            <consortium name="Ensembl"/>
        </authorList>
    </citation>
    <scope>IDENTIFICATION</scope>
</reference>
<feature type="compositionally biased region" description="Low complexity" evidence="1">
    <location>
        <begin position="29"/>
        <end position="41"/>
    </location>
</feature>
<reference evidence="2" key="2">
    <citation type="submission" date="2025-09" db="UniProtKB">
        <authorList>
            <consortium name="Ensembl"/>
        </authorList>
    </citation>
    <scope>IDENTIFICATION</scope>
</reference>
<protein>
    <submittedName>
        <fullName evidence="2">Uncharacterized protein</fullName>
    </submittedName>
</protein>
<proteinExistence type="predicted"/>
<dbReference type="Ensembl" id="ENSNPET00000013541.1">
    <property type="protein sequence ID" value="ENSNPEP00000013211.1"/>
    <property type="gene ID" value="ENSNPEG00000009872.1"/>
</dbReference>
<accession>A0A8C6ZHR1</accession>